<dbReference type="SMART" id="SM00345">
    <property type="entry name" value="HTH_GNTR"/>
    <property type="match status" value="1"/>
</dbReference>
<comment type="similarity">
    <text evidence="1">In the C-terminal section; belongs to the class-I pyridoxal-phosphate-dependent aminotransferase family.</text>
</comment>
<protein>
    <submittedName>
        <fullName evidence="7">PLP-dependent aminotransferase family protein</fullName>
    </submittedName>
</protein>
<dbReference type="Gene3D" id="3.90.1150.10">
    <property type="entry name" value="Aspartate Aminotransferase, domain 1"/>
    <property type="match status" value="1"/>
</dbReference>
<evidence type="ECO:0000259" key="6">
    <source>
        <dbReference type="PROSITE" id="PS50949"/>
    </source>
</evidence>
<dbReference type="GO" id="GO:0003677">
    <property type="term" value="F:DNA binding"/>
    <property type="evidence" value="ECO:0007669"/>
    <property type="project" value="UniProtKB-KW"/>
</dbReference>
<dbReference type="Pfam" id="PF00392">
    <property type="entry name" value="GntR"/>
    <property type="match status" value="1"/>
</dbReference>
<keyword evidence="4" id="KW-0238">DNA-binding</keyword>
<comment type="caution">
    <text evidence="7">The sequence shown here is derived from an EMBL/GenBank/DDBJ whole genome shotgun (WGS) entry which is preliminary data.</text>
</comment>
<dbReference type="InterPro" id="IPR036388">
    <property type="entry name" value="WH-like_DNA-bd_sf"/>
</dbReference>
<evidence type="ECO:0000256" key="1">
    <source>
        <dbReference type="ARBA" id="ARBA00005384"/>
    </source>
</evidence>
<dbReference type="InterPro" id="IPR051446">
    <property type="entry name" value="HTH_trans_reg/aminotransferase"/>
</dbReference>
<dbReference type="EMBL" id="SMKZ01000020">
    <property type="protein sequence ID" value="TDE09127.1"/>
    <property type="molecule type" value="Genomic_DNA"/>
</dbReference>
<dbReference type="GO" id="GO:0008483">
    <property type="term" value="F:transaminase activity"/>
    <property type="evidence" value="ECO:0007669"/>
    <property type="project" value="UniProtKB-KW"/>
</dbReference>
<evidence type="ECO:0000256" key="5">
    <source>
        <dbReference type="ARBA" id="ARBA00023163"/>
    </source>
</evidence>
<dbReference type="PANTHER" id="PTHR46577">
    <property type="entry name" value="HTH-TYPE TRANSCRIPTIONAL REGULATORY PROTEIN GABR"/>
    <property type="match status" value="1"/>
</dbReference>
<organism evidence="7 8">
    <name type="scientific">Jiangella asiatica</name>
    <dbReference type="NCBI Taxonomy" id="2530372"/>
    <lineage>
        <taxon>Bacteria</taxon>
        <taxon>Bacillati</taxon>
        <taxon>Actinomycetota</taxon>
        <taxon>Actinomycetes</taxon>
        <taxon>Jiangellales</taxon>
        <taxon>Jiangellaceae</taxon>
        <taxon>Jiangella</taxon>
    </lineage>
</organism>
<keyword evidence="7" id="KW-0032">Aminotransferase</keyword>
<dbReference type="InterPro" id="IPR015421">
    <property type="entry name" value="PyrdxlP-dep_Trfase_major"/>
</dbReference>
<keyword evidence="3" id="KW-0805">Transcription regulation</keyword>
<dbReference type="PROSITE" id="PS50949">
    <property type="entry name" value="HTH_GNTR"/>
    <property type="match status" value="1"/>
</dbReference>
<dbReference type="PRINTS" id="PR00035">
    <property type="entry name" value="HTHGNTR"/>
</dbReference>
<feature type="domain" description="HTH gntR-type" evidence="6">
    <location>
        <begin position="24"/>
        <end position="92"/>
    </location>
</feature>
<evidence type="ECO:0000313" key="7">
    <source>
        <dbReference type="EMBL" id="TDE09127.1"/>
    </source>
</evidence>
<name>A0A4R5D8S5_9ACTN</name>
<dbReference type="SUPFAM" id="SSF46785">
    <property type="entry name" value="Winged helix' DNA-binding domain"/>
    <property type="match status" value="1"/>
</dbReference>
<keyword evidence="7" id="KW-0808">Transferase</keyword>
<dbReference type="InterPro" id="IPR015422">
    <property type="entry name" value="PyrdxlP-dep_Trfase_small"/>
</dbReference>
<dbReference type="AlphaFoldDB" id="A0A4R5D8S5"/>
<reference evidence="7 8" key="1">
    <citation type="submission" date="2019-03" db="EMBL/GenBank/DDBJ databases">
        <title>Draft genome sequences of novel Actinobacteria.</title>
        <authorList>
            <person name="Sahin N."/>
            <person name="Ay H."/>
            <person name="Saygin H."/>
        </authorList>
    </citation>
    <scope>NUCLEOTIDE SEQUENCE [LARGE SCALE GENOMIC DNA]</scope>
    <source>
        <strain evidence="7 8">5K138</strain>
    </source>
</reference>
<evidence type="ECO:0000256" key="4">
    <source>
        <dbReference type="ARBA" id="ARBA00023125"/>
    </source>
</evidence>
<dbReference type="PANTHER" id="PTHR46577:SF1">
    <property type="entry name" value="HTH-TYPE TRANSCRIPTIONAL REGULATORY PROTEIN GABR"/>
    <property type="match status" value="1"/>
</dbReference>
<evidence type="ECO:0000313" key="8">
    <source>
        <dbReference type="Proteomes" id="UP000294739"/>
    </source>
</evidence>
<keyword evidence="8" id="KW-1185">Reference proteome</keyword>
<dbReference type="SUPFAM" id="SSF53383">
    <property type="entry name" value="PLP-dependent transferases"/>
    <property type="match status" value="1"/>
</dbReference>
<keyword evidence="5" id="KW-0804">Transcription</keyword>
<gene>
    <name evidence="7" type="ORF">E1269_15555</name>
</gene>
<dbReference type="OrthoDB" id="199743at2"/>
<dbReference type="Pfam" id="PF00155">
    <property type="entry name" value="Aminotran_1_2"/>
    <property type="match status" value="1"/>
</dbReference>
<dbReference type="CDD" id="cd07377">
    <property type="entry name" value="WHTH_GntR"/>
    <property type="match status" value="1"/>
</dbReference>
<dbReference type="InterPro" id="IPR015424">
    <property type="entry name" value="PyrdxlP-dep_Trfase"/>
</dbReference>
<dbReference type="Gene3D" id="3.40.640.10">
    <property type="entry name" value="Type I PLP-dependent aspartate aminotransferase-like (Major domain)"/>
    <property type="match status" value="1"/>
</dbReference>
<dbReference type="Proteomes" id="UP000294739">
    <property type="component" value="Unassembled WGS sequence"/>
</dbReference>
<dbReference type="CDD" id="cd00609">
    <property type="entry name" value="AAT_like"/>
    <property type="match status" value="1"/>
</dbReference>
<dbReference type="GO" id="GO:0030170">
    <property type="term" value="F:pyridoxal phosphate binding"/>
    <property type="evidence" value="ECO:0007669"/>
    <property type="project" value="InterPro"/>
</dbReference>
<accession>A0A4R5D8S5</accession>
<proteinExistence type="inferred from homology"/>
<dbReference type="InterPro" id="IPR004839">
    <property type="entry name" value="Aminotransferase_I/II_large"/>
</dbReference>
<evidence type="ECO:0000256" key="2">
    <source>
        <dbReference type="ARBA" id="ARBA00022898"/>
    </source>
</evidence>
<dbReference type="InterPro" id="IPR036390">
    <property type="entry name" value="WH_DNA-bd_sf"/>
</dbReference>
<dbReference type="GO" id="GO:0003700">
    <property type="term" value="F:DNA-binding transcription factor activity"/>
    <property type="evidence" value="ECO:0007669"/>
    <property type="project" value="InterPro"/>
</dbReference>
<dbReference type="Gene3D" id="1.10.10.10">
    <property type="entry name" value="Winged helix-like DNA-binding domain superfamily/Winged helix DNA-binding domain"/>
    <property type="match status" value="1"/>
</dbReference>
<dbReference type="InParanoid" id="A0A4R5D8S5"/>
<evidence type="ECO:0000256" key="3">
    <source>
        <dbReference type="ARBA" id="ARBA00023015"/>
    </source>
</evidence>
<sequence length="484" mass="51008">MVRSLTGSQLARQLGDWSGALPAGPAYARVAAGIRLLVLDGRVALDTRLPGERELAAALGVSRTTVTAAYDSLRAAGYAVSRQGSGTRAALPRSRSGDSASAGWTPFGPDGSDLLDLAHAAPEAPTHALRRAYDVALEQLPRHLPTCGYNLFGLPDLRAAVAARYTARGLPTRADQVLVTAGAQHAFSLVLALATGPGDRVLVEQPTYPNALDAIRRHGASAVPVPLTPDGWDVDAVAAAVRQTAPRLAYVVPDFNNPTGLLASDTERRGLARSLGRSRTLTVVDETLVELALDGATPPPLATYLPADLSVTVGSASKTLWGGLRVGWLRAEESLVRRLAAVRASVDISSAVVEQLTVAELLGSLDAVLPSRLAELRTRRDALAAALGRLLPTWRFRMPDGGLVLWCDLGRPASSRLVAAAEHHGIRLAAGPRFGVDGAFERRLRLPYTYPVDVLERAAEQLAQAFATATASSVATRPLVDSFA</sequence>
<dbReference type="InterPro" id="IPR000524">
    <property type="entry name" value="Tscrpt_reg_HTH_GntR"/>
</dbReference>
<keyword evidence="2" id="KW-0663">Pyridoxal phosphate</keyword>